<evidence type="ECO:0000313" key="10">
    <source>
        <dbReference type="Proteomes" id="UP000614609"/>
    </source>
</evidence>
<dbReference type="AlphaFoldDB" id="A0A830FKN6"/>
<dbReference type="InterPro" id="IPR036259">
    <property type="entry name" value="MFS_trans_sf"/>
</dbReference>
<feature type="transmembrane region" description="Helical" evidence="6">
    <location>
        <begin position="111"/>
        <end position="133"/>
    </location>
</feature>
<evidence type="ECO:0000313" key="9">
    <source>
        <dbReference type="EMBL" id="MBP1954814.1"/>
    </source>
</evidence>
<feature type="transmembrane region" description="Helical" evidence="6">
    <location>
        <begin position="367"/>
        <end position="384"/>
    </location>
</feature>
<feature type="transmembrane region" description="Helical" evidence="6">
    <location>
        <begin position="262"/>
        <end position="285"/>
    </location>
</feature>
<comment type="subcellular location">
    <subcellularLocation>
        <location evidence="1">Membrane</location>
        <topology evidence="1">Multi-pass membrane protein</topology>
    </subcellularLocation>
</comment>
<feature type="transmembrane region" description="Helical" evidence="6">
    <location>
        <begin position="390"/>
        <end position="407"/>
    </location>
</feature>
<dbReference type="OrthoDB" id="359492at2157"/>
<keyword evidence="3 6" id="KW-0812">Transmembrane</keyword>
<dbReference type="InterPro" id="IPR011701">
    <property type="entry name" value="MFS"/>
</dbReference>
<proteinExistence type="predicted"/>
<dbReference type="InterPro" id="IPR020846">
    <property type="entry name" value="MFS_dom"/>
</dbReference>
<organism evidence="8 10">
    <name type="scientific">Halarchaeum rubridurum</name>
    <dbReference type="NCBI Taxonomy" id="489911"/>
    <lineage>
        <taxon>Archaea</taxon>
        <taxon>Methanobacteriati</taxon>
        <taxon>Methanobacteriota</taxon>
        <taxon>Stenosarchaea group</taxon>
        <taxon>Halobacteria</taxon>
        <taxon>Halobacteriales</taxon>
        <taxon>Halobacteriaceae</taxon>
    </lineage>
</organism>
<feature type="domain" description="Major facilitator superfamily (MFS) profile" evidence="7">
    <location>
        <begin position="19"/>
        <end position="412"/>
    </location>
</feature>
<reference evidence="9" key="3">
    <citation type="submission" date="2021-03" db="EMBL/GenBank/DDBJ databases">
        <title>Genomic Encyclopedia of Type Strains, Phase IV (KMG-IV): sequencing the most valuable type-strain genomes for metagenomic binning, comparative biology and taxonomic classification.</title>
        <authorList>
            <person name="Goeker M."/>
        </authorList>
    </citation>
    <scope>NUCLEOTIDE SEQUENCE</scope>
    <source>
        <strain evidence="9">DSM 22443</strain>
    </source>
</reference>
<evidence type="ECO:0000256" key="6">
    <source>
        <dbReference type="SAM" id="Phobius"/>
    </source>
</evidence>
<evidence type="ECO:0000256" key="1">
    <source>
        <dbReference type="ARBA" id="ARBA00004141"/>
    </source>
</evidence>
<protein>
    <submittedName>
        <fullName evidence="8 9">MFS transporter</fullName>
    </submittedName>
</protein>
<dbReference type="PANTHER" id="PTHR43385">
    <property type="entry name" value="RIBOFLAVIN TRANSPORTER RIBJ"/>
    <property type="match status" value="1"/>
</dbReference>
<feature type="transmembrane region" description="Helical" evidence="6">
    <location>
        <begin position="178"/>
        <end position="197"/>
    </location>
</feature>
<feature type="transmembrane region" description="Helical" evidence="6">
    <location>
        <begin position="232"/>
        <end position="250"/>
    </location>
</feature>
<dbReference type="Pfam" id="PF07690">
    <property type="entry name" value="MFS_1"/>
    <property type="match status" value="1"/>
</dbReference>
<feature type="transmembrane region" description="Helical" evidence="6">
    <location>
        <begin position="86"/>
        <end position="105"/>
    </location>
</feature>
<evidence type="ECO:0000313" key="8">
    <source>
        <dbReference type="EMBL" id="GGM59942.1"/>
    </source>
</evidence>
<dbReference type="Proteomes" id="UP000765891">
    <property type="component" value="Unassembled WGS sequence"/>
</dbReference>
<feature type="transmembrane region" description="Helical" evidence="6">
    <location>
        <begin position="297"/>
        <end position="317"/>
    </location>
</feature>
<dbReference type="EMBL" id="JAGGKO010000002">
    <property type="protein sequence ID" value="MBP1954814.1"/>
    <property type="molecule type" value="Genomic_DNA"/>
</dbReference>
<dbReference type="GO" id="GO:0016020">
    <property type="term" value="C:membrane"/>
    <property type="evidence" value="ECO:0007669"/>
    <property type="project" value="UniProtKB-SubCell"/>
</dbReference>
<feature type="transmembrane region" description="Helical" evidence="6">
    <location>
        <begin position="12"/>
        <end position="34"/>
    </location>
</feature>
<keyword evidence="10" id="KW-1185">Reference proteome</keyword>
<sequence>MDRNHGARAREVLGFSRWWLVAAAAGMMAVVGPYQYVWSSLRSPVARHLGVDAAMLSTVFTLFVVFQAGSQFPVGWWRDRHGPRGICALAAALAGGGYVALASASTVWQVYLAYSLGAVGVGIVYTVAVNTALKWFPDRRGLTSGVGTMAFAAGPAALVPVVRAVTGPTAPDGAYVSLLRAVGLGIFVVVLAGAFVIRDPPEGWLDGGDGEASLREEGRQYTWREMLRTWQFWLMYAMFVAVSGSGLMLTEKIVDYADHLGLAAVVATLAATLLPLSSAVGRLVLGEAADRLDPVHTMASSFVLCGLGLFAVVHFGIRGTPAVFVTAVVVATFFWSPKYTLFPSVVAEYYGTDHSSANYALLYSGKIWGGVLGGTVTGVLVTSLGWNRTFLLGGALAVVAGVAALFLRPPEDATVSEDGRPADAGP</sequence>
<feature type="transmembrane region" description="Helical" evidence="6">
    <location>
        <begin position="145"/>
        <end position="166"/>
    </location>
</feature>
<keyword evidence="4 6" id="KW-1133">Transmembrane helix</keyword>
<dbReference type="Proteomes" id="UP000614609">
    <property type="component" value="Unassembled WGS sequence"/>
</dbReference>
<dbReference type="SUPFAM" id="SSF103473">
    <property type="entry name" value="MFS general substrate transporter"/>
    <property type="match status" value="1"/>
</dbReference>
<dbReference type="PROSITE" id="PS50850">
    <property type="entry name" value="MFS"/>
    <property type="match status" value="1"/>
</dbReference>
<reference evidence="8" key="2">
    <citation type="submission" date="2020-09" db="EMBL/GenBank/DDBJ databases">
        <authorList>
            <person name="Sun Q."/>
            <person name="Ohkuma M."/>
        </authorList>
    </citation>
    <scope>NUCLEOTIDE SEQUENCE</scope>
    <source>
        <strain evidence="8">JCM 16108</strain>
    </source>
</reference>
<feature type="transmembrane region" description="Helical" evidence="6">
    <location>
        <begin position="54"/>
        <end position="74"/>
    </location>
</feature>
<dbReference type="InterPro" id="IPR052983">
    <property type="entry name" value="MFS_Riboflavin_Transporter"/>
</dbReference>
<evidence type="ECO:0000256" key="5">
    <source>
        <dbReference type="ARBA" id="ARBA00023136"/>
    </source>
</evidence>
<dbReference type="EMBL" id="BMOO01000002">
    <property type="protein sequence ID" value="GGM59942.1"/>
    <property type="molecule type" value="Genomic_DNA"/>
</dbReference>
<feature type="transmembrane region" description="Helical" evidence="6">
    <location>
        <begin position="323"/>
        <end position="346"/>
    </location>
</feature>
<dbReference type="PANTHER" id="PTHR43385:SF1">
    <property type="entry name" value="RIBOFLAVIN TRANSPORTER RIBJ"/>
    <property type="match status" value="1"/>
</dbReference>
<dbReference type="RefSeq" id="WP_188870043.1">
    <property type="nucleotide sequence ID" value="NZ_BMOO01000002.1"/>
</dbReference>
<name>A0A830FKN6_9EURY</name>
<keyword evidence="2" id="KW-0813">Transport</keyword>
<reference evidence="8" key="1">
    <citation type="journal article" date="2014" name="Int. J. Syst. Evol. Microbiol.">
        <title>Complete genome sequence of Corynebacterium casei LMG S-19264T (=DSM 44701T), isolated from a smear-ripened cheese.</title>
        <authorList>
            <consortium name="US DOE Joint Genome Institute (JGI-PGF)"/>
            <person name="Walter F."/>
            <person name="Albersmeier A."/>
            <person name="Kalinowski J."/>
            <person name="Ruckert C."/>
        </authorList>
    </citation>
    <scope>NUCLEOTIDE SEQUENCE</scope>
    <source>
        <strain evidence="8">JCM 16108</strain>
    </source>
</reference>
<dbReference type="GO" id="GO:0022857">
    <property type="term" value="F:transmembrane transporter activity"/>
    <property type="evidence" value="ECO:0007669"/>
    <property type="project" value="InterPro"/>
</dbReference>
<keyword evidence="5 6" id="KW-0472">Membrane</keyword>
<evidence type="ECO:0000256" key="4">
    <source>
        <dbReference type="ARBA" id="ARBA00022989"/>
    </source>
</evidence>
<accession>A0A830FKN6</accession>
<evidence type="ECO:0000259" key="7">
    <source>
        <dbReference type="PROSITE" id="PS50850"/>
    </source>
</evidence>
<evidence type="ECO:0000256" key="2">
    <source>
        <dbReference type="ARBA" id="ARBA00022448"/>
    </source>
</evidence>
<comment type="caution">
    <text evidence="8">The sequence shown here is derived from an EMBL/GenBank/DDBJ whole genome shotgun (WGS) entry which is preliminary data.</text>
</comment>
<dbReference type="Gene3D" id="1.20.1250.20">
    <property type="entry name" value="MFS general substrate transporter like domains"/>
    <property type="match status" value="2"/>
</dbReference>
<gene>
    <name evidence="8" type="ORF">GCM10009017_07640</name>
    <name evidence="9" type="ORF">J2752_001726</name>
</gene>
<evidence type="ECO:0000256" key="3">
    <source>
        <dbReference type="ARBA" id="ARBA00022692"/>
    </source>
</evidence>